<feature type="transmembrane region" description="Helical" evidence="6">
    <location>
        <begin position="252"/>
        <end position="278"/>
    </location>
</feature>
<dbReference type="GO" id="GO:0005886">
    <property type="term" value="C:plasma membrane"/>
    <property type="evidence" value="ECO:0007669"/>
    <property type="project" value="UniProtKB-SubCell"/>
</dbReference>
<evidence type="ECO:0000313" key="8">
    <source>
        <dbReference type="Proteomes" id="UP000050277"/>
    </source>
</evidence>
<keyword evidence="2" id="KW-1003">Cell membrane</keyword>
<evidence type="ECO:0000256" key="3">
    <source>
        <dbReference type="ARBA" id="ARBA00022692"/>
    </source>
</evidence>
<dbReference type="EMBL" id="LGKP01000040">
    <property type="protein sequence ID" value="KPL80139.1"/>
    <property type="molecule type" value="Genomic_DNA"/>
</dbReference>
<dbReference type="CDD" id="cd13126">
    <property type="entry name" value="MATE_like_11"/>
    <property type="match status" value="1"/>
</dbReference>
<protein>
    <recommendedName>
        <fullName evidence="9">Polysaccharide biosynthesis protein</fullName>
    </recommendedName>
</protein>
<evidence type="ECO:0000256" key="5">
    <source>
        <dbReference type="ARBA" id="ARBA00023136"/>
    </source>
</evidence>
<evidence type="ECO:0000256" key="4">
    <source>
        <dbReference type="ARBA" id="ARBA00022989"/>
    </source>
</evidence>
<keyword evidence="5 6" id="KW-0472">Membrane</keyword>
<dbReference type="InterPro" id="IPR050833">
    <property type="entry name" value="Poly_Biosynth_Transport"/>
</dbReference>
<feature type="transmembrane region" description="Helical" evidence="6">
    <location>
        <begin position="333"/>
        <end position="354"/>
    </location>
</feature>
<evidence type="ECO:0000256" key="2">
    <source>
        <dbReference type="ARBA" id="ARBA00022475"/>
    </source>
</evidence>
<dbReference type="PANTHER" id="PTHR30250">
    <property type="entry name" value="PST FAMILY PREDICTED COLANIC ACID TRANSPORTER"/>
    <property type="match status" value="1"/>
</dbReference>
<feature type="transmembrane region" description="Helical" evidence="6">
    <location>
        <begin position="26"/>
        <end position="46"/>
    </location>
</feature>
<reference evidence="7 8" key="1">
    <citation type="submission" date="2015-07" db="EMBL/GenBank/DDBJ databases">
        <title>Whole genome sequence of Herpetosiphon geysericola DSM 7119.</title>
        <authorList>
            <person name="Hemp J."/>
            <person name="Ward L.M."/>
            <person name="Pace L.A."/>
            <person name="Fischer W.W."/>
        </authorList>
    </citation>
    <scope>NUCLEOTIDE SEQUENCE [LARGE SCALE GENOMIC DNA]</scope>
    <source>
        <strain evidence="7 8">DSM 7119</strain>
    </source>
</reference>
<feature type="transmembrane region" description="Helical" evidence="6">
    <location>
        <begin position="182"/>
        <end position="202"/>
    </location>
</feature>
<name>A0A0P6Y4Q5_9CHLR</name>
<keyword evidence="3 6" id="KW-0812">Transmembrane</keyword>
<evidence type="ECO:0000256" key="1">
    <source>
        <dbReference type="ARBA" id="ARBA00004651"/>
    </source>
</evidence>
<organism evidence="7 8">
    <name type="scientific">Herpetosiphon geysericola</name>
    <dbReference type="NCBI Taxonomy" id="70996"/>
    <lineage>
        <taxon>Bacteria</taxon>
        <taxon>Bacillati</taxon>
        <taxon>Chloroflexota</taxon>
        <taxon>Chloroflexia</taxon>
        <taxon>Herpetosiphonales</taxon>
        <taxon>Herpetosiphonaceae</taxon>
        <taxon>Herpetosiphon</taxon>
    </lineage>
</organism>
<dbReference type="AlphaFoldDB" id="A0A0P6Y4Q5"/>
<sequence>MGVLQRSGFTTIHIPLLQRLKPLTKFWLLGSMILVNLTNYGFASVLGRGLGPGGYAEINLILTLFGLASLVSSFFQVQATRFSVSRNNHAQLRQLRRIAWIVGALNALLCAGLVGFWQSLFGTSPTPLLLLGLGLICYYPLGVERGIMQSQAAFGRLAGNLLLETLLRFSGAVIVVELGLGVSAASGAFTASLLLAWGLSYAKPGVTEISDTAIQLQPAAPIGLRMLGQGLILNSDLLLVTLWFSSQIAGQYAALALIGRIGFFISSTVASLVFAKLLRADKAQSQQRQAFWQSLGMIIGIGIIFSLTCWAMPQLLVKWLFGSAYLPIGGVLWRYAAIASGYAVVNFLVAYQVAQQRQSGVWLTLGAGIGQIVLLSAAHQTINHVLNAQALVMLVLLATVCLSEWLEYTQNRA</sequence>
<dbReference type="STRING" id="70996.SE18_23995"/>
<feature type="transmembrane region" description="Helical" evidence="6">
    <location>
        <begin position="361"/>
        <end position="382"/>
    </location>
</feature>
<dbReference type="OrthoDB" id="105016at2"/>
<dbReference type="Proteomes" id="UP000050277">
    <property type="component" value="Unassembled WGS sequence"/>
</dbReference>
<feature type="transmembrane region" description="Helical" evidence="6">
    <location>
        <begin position="124"/>
        <end position="141"/>
    </location>
</feature>
<comment type="subcellular location">
    <subcellularLocation>
        <location evidence="1">Cell membrane</location>
        <topology evidence="1">Multi-pass membrane protein</topology>
    </subcellularLocation>
</comment>
<keyword evidence="4 6" id="KW-1133">Transmembrane helix</keyword>
<keyword evidence="8" id="KW-1185">Reference proteome</keyword>
<feature type="transmembrane region" description="Helical" evidence="6">
    <location>
        <begin position="388"/>
        <end position="406"/>
    </location>
</feature>
<dbReference type="RefSeq" id="WP_054537009.1">
    <property type="nucleotide sequence ID" value="NZ_LGKP01000040.1"/>
</dbReference>
<comment type="caution">
    <text evidence="7">The sequence shown here is derived from an EMBL/GenBank/DDBJ whole genome shotgun (WGS) entry which is preliminary data.</text>
</comment>
<feature type="transmembrane region" description="Helical" evidence="6">
    <location>
        <begin position="290"/>
        <end position="313"/>
    </location>
</feature>
<evidence type="ECO:0008006" key="9">
    <source>
        <dbReference type="Google" id="ProtNLM"/>
    </source>
</evidence>
<accession>A0A0P6Y4Q5</accession>
<dbReference type="PANTHER" id="PTHR30250:SF26">
    <property type="entry name" value="PSMA PROTEIN"/>
    <property type="match status" value="1"/>
</dbReference>
<feature type="transmembrane region" description="Helical" evidence="6">
    <location>
        <begin position="58"/>
        <end position="77"/>
    </location>
</feature>
<evidence type="ECO:0000313" key="7">
    <source>
        <dbReference type="EMBL" id="KPL80139.1"/>
    </source>
</evidence>
<evidence type="ECO:0000256" key="6">
    <source>
        <dbReference type="SAM" id="Phobius"/>
    </source>
</evidence>
<gene>
    <name evidence="7" type="ORF">SE18_23995</name>
</gene>
<proteinExistence type="predicted"/>
<feature type="transmembrane region" description="Helical" evidence="6">
    <location>
        <begin position="98"/>
        <end position="118"/>
    </location>
</feature>